<reference evidence="3" key="1">
    <citation type="submission" date="2019-10" db="EMBL/GenBank/DDBJ databases">
        <title>Lacipirellula parvula gen. nov., sp. nov., representing a lineage of planctomycetes widespread in freshwater anoxic habitats, and description of the family Lacipirellulaceae.</title>
        <authorList>
            <person name="Dedysh S.N."/>
            <person name="Kulichevskaya I.S."/>
            <person name="Beletsky A.V."/>
            <person name="Rakitin A.L."/>
            <person name="Mardanov A.V."/>
            <person name="Ivanova A.A."/>
            <person name="Saltykova V.X."/>
            <person name="Rijpstra W.I.C."/>
            <person name="Sinninghe Damste J.S."/>
            <person name="Ravin N.V."/>
        </authorList>
    </citation>
    <scope>NUCLEOTIDE SEQUENCE [LARGE SCALE GENOMIC DNA]</scope>
    <source>
        <strain evidence="3">PX69</strain>
    </source>
</reference>
<evidence type="ECO:0000313" key="3">
    <source>
        <dbReference type="Proteomes" id="UP000326837"/>
    </source>
</evidence>
<dbReference type="EMBL" id="AP021861">
    <property type="protein sequence ID" value="BBO30583.1"/>
    <property type="molecule type" value="Genomic_DNA"/>
</dbReference>
<dbReference type="SUPFAM" id="SSF53807">
    <property type="entry name" value="Helical backbone' metal receptor"/>
    <property type="match status" value="1"/>
</dbReference>
<keyword evidence="3" id="KW-1185">Reference proteome</keyword>
<gene>
    <name evidence="2" type="ORF">PLANPX_0195</name>
</gene>
<dbReference type="RefSeq" id="WP_152096907.1">
    <property type="nucleotide sequence ID" value="NZ_AP021861.1"/>
</dbReference>
<evidence type="ECO:0000259" key="1">
    <source>
        <dbReference type="PROSITE" id="PS50983"/>
    </source>
</evidence>
<dbReference type="PANTHER" id="PTHR42860">
    <property type="entry name" value="VITAMIN B12-BINDING PROTEIN"/>
    <property type="match status" value="1"/>
</dbReference>
<sequence length="294" mass="31962">MTRIVSLLPAATEMICGIGLREQLVGVSHECNWPHGLEGLPRLTRSRIDSSADSAAIDAQVKALAATGESFYEVDADRLAALRPELIVTQGECCDVCAVSLSSVERIVAEREELRETQVVALNPESLDEVLADIERIGDAAAEAQQYVFSLSERIAHVRAAVQANAVPSARRPRVAVIEWIEPLMTAGNWTPELVELAGGDYGLAEAGRHSPYVEWRQIVEFAPEVLIVAPCGFDLERSRREAVCLEQLLGWSEVPAVVHGRATVIDGDAYLNRPGPRLVESLELLRRLIAAAG</sequence>
<dbReference type="PROSITE" id="PS50983">
    <property type="entry name" value="FE_B12_PBP"/>
    <property type="match status" value="1"/>
</dbReference>
<dbReference type="Gene3D" id="3.40.50.1980">
    <property type="entry name" value="Nitrogenase molybdenum iron protein domain"/>
    <property type="match status" value="2"/>
</dbReference>
<dbReference type="InterPro" id="IPR051030">
    <property type="entry name" value="Vitamin_B12-ABC_binding"/>
</dbReference>
<dbReference type="PANTHER" id="PTHR42860:SF1">
    <property type="entry name" value="VITAMIN B12-BINDING PROTEIN"/>
    <property type="match status" value="1"/>
</dbReference>
<dbReference type="CDD" id="cd01144">
    <property type="entry name" value="BtuF"/>
    <property type="match status" value="1"/>
</dbReference>
<name>A0A5K7X801_9BACT</name>
<dbReference type="Proteomes" id="UP000326837">
    <property type="component" value="Chromosome"/>
</dbReference>
<accession>A0A5K7X801</accession>
<protein>
    <recommendedName>
        <fullName evidence="1">Fe/B12 periplasmic-binding domain-containing protein</fullName>
    </recommendedName>
</protein>
<organism evidence="2 3">
    <name type="scientific">Lacipirellula parvula</name>
    <dbReference type="NCBI Taxonomy" id="2650471"/>
    <lineage>
        <taxon>Bacteria</taxon>
        <taxon>Pseudomonadati</taxon>
        <taxon>Planctomycetota</taxon>
        <taxon>Planctomycetia</taxon>
        <taxon>Pirellulales</taxon>
        <taxon>Lacipirellulaceae</taxon>
        <taxon>Lacipirellula</taxon>
    </lineage>
</organism>
<feature type="domain" description="Fe/B12 periplasmic-binding" evidence="1">
    <location>
        <begin position="3"/>
        <end position="294"/>
    </location>
</feature>
<evidence type="ECO:0000313" key="2">
    <source>
        <dbReference type="EMBL" id="BBO30583.1"/>
    </source>
</evidence>
<dbReference type="Pfam" id="PF01497">
    <property type="entry name" value="Peripla_BP_2"/>
    <property type="match status" value="1"/>
</dbReference>
<dbReference type="InterPro" id="IPR002491">
    <property type="entry name" value="ABC_transptr_periplasmic_BD"/>
</dbReference>
<dbReference type="KEGG" id="lpav:PLANPX_0195"/>
<dbReference type="AlphaFoldDB" id="A0A5K7X801"/>
<proteinExistence type="predicted"/>